<dbReference type="InterPro" id="IPR036928">
    <property type="entry name" value="AS_sf"/>
</dbReference>
<dbReference type="Proteomes" id="UP000054903">
    <property type="component" value="Unassembled WGS sequence"/>
</dbReference>
<dbReference type="Gene3D" id="3.90.1300.10">
    <property type="entry name" value="Amidase signature (AS) domain"/>
    <property type="match status" value="1"/>
</dbReference>
<sequence>MLSPHESVATSRTRNHDSPAATKGNPSIAVFFWRSHRKRMLLTKYIFMELRLPSQPAQTVSAVTLASAYAAGSANVEDVVRQSIAAAHGANSSFVSIDEARALNEARAAAARWRDGRPASALDGVPVAWKDLFDTAGSITTAGSALFRARAPATADASLVAASVRAGLVGIGKTNLSEFAYSGLGLNPHFGTPFNPAFDATVAGGGHRAPGGSSSGSAIAVAMGVVPIAVGTDTAGSIRVPAALNGVVGYRASRARYPQQGVTGLSRSADTIGPLARTAADCAAFDAVVRGREAIDALSDLRGQRFVVPTGWQARFAVTDAVAGNFMRFLSRLAKAGARIDATPVVAFDAACDLIRERGWFGSLEAFQTYRGVLDSADAERIDQRVRTRLALSRGVPASRLGELLADRERLIAQFGDELAGATLLLPTVPHVAPECAPLEADPDRFARVNLETLSMTMPGSLLDTPAFAMPTGVDVAGLPTSVQLMRARNDDDALIALALAVEQAVGPN</sequence>
<evidence type="ECO:0000313" key="3">
    <source>
        <dbReference type="EMBL" id="SAK46919.1"/>
    </source>
</evidence>
<comment type="caution">
    <text evidence="3">The sequence shown here is derived from an EMBL/GenBank/DDBJ whole genome shotgun (WGS) entry which is preliminary data.</text>
</comment>
<dbReference type="InterPro" id="IPR023631">
    <property type="entry name" value="Amidase_dom"/>
</dbReference>
<dbReference type="Pfam" id="PF01425">
    <property type="entry name" value="Amidase"/>
    <property type="match status" value="1"/>
</dbReference>
<keyword evidence="4" id="KW-1185">Reference proteome</keyword>
<reference evidence="3" key="1">
    <citation type="submission" date="2016-01" db="EMBL/GenBank/DDBJ databases">
        <authorList>
            <person name="Peeters C."/>
        </authorList>
    </citation>
    <scope>NUCLEOTIDE SEQUENCE</scope>
    <source>
        <strain evidence="3">LMG 29320</strain>
    </source>
</reference>
<dbReference type="PANTHER" id="PTHR11895">
    <property type="entry name" value="TRANSAMIDASE"/>
    <property type="match status" value="1"/>
</dbReference>
<dbReference type="InterPro" id="IPR000120">
    <property type="entry name" value="Amidase"/>
</dbReference>
<dbReference type="SUPFAM" id="SSF75304">
    <property type="entry name" value="Amidase signature (AS) enzymes"/>
    <property type="match status" value="1"/>
</dbReference>
<dbReference type="GO" id="GO:0003824">
    <property type="term" value="F:catalytic activity"/>
    <property type="evidence" value="ECO:0007669"/>
    <property type="project" value="InterPro"/>
</dbReference>
<proteinExistence type="predicted"/>
<evidence type="ECO:0000259" key="2">
    <source>
        <dbReference type="Pfam" id="PF01425"/>
    </source>
</evidence>
<evidence type="ECO:0000313" key="4">
    <source>
        <dbReference type="Proteomes" id="UP000054903"/>
    </source>
</evidence>
<dbReference type="PANTHER" id="PTHR11895:SF176">
    <property type="entry name" value="AMIDASE AMID-RELATED"/>
    <property type="match status" value="1"/>
</dbReference>
<dbReference type="STRING" id="1777138.AWB77_00876"/>
<dbReference type="AlphaFoldDB" id="A0A157ZN73"/>
<organism evidence="3 4">
    <name type="scientific">Caballeronia fortuita</name>
    <dbReference type="NCBI Taxonomy" id="1777138"/>
    <lineage>
        <taxon>Bacteria</taxon>
        <taxon>Pseudomonadati</taxon>
        <taxon>Pseudomonadota</taxon>
        <taxon>Betaproteobacteria</taxon>
        <taxon>Burkholderiales</taxon>
        <taxon>Burkholderiaceae</taxon>
        <taxon>Caballeronia</taxon>
    </lineage>
</organism>
<dbReference type="EMBL" id="FCNX02000002">
    <property type="protein sequence ID" value="SAK46919.1"/>
    <property type="molecule type" value="Genomic_DNA"/>
</dbReference>
<evidence type="ECO:0000256" key="1">
    <source>
        <dbReference type="SAM" id="MobiDB-lite"/>
    </source>
</evidence>
<name>A0A157ZN73_9BURK</name>
<feature type="region of interest" description="Disordered" evidence="1">
    <location>
        <begin position="1"/>
        <end position="22"/>
    </location>
</feature>
<feature type="domain" description="Amidase" evidence="2">
    <location>
        <begin position="84"/>
        <end position="495"/>
    </location>
</feature>
<gene>
    <name evidence="3" type="ORF">AWB77_00876</name>
</gene>
<protein>
    <submittedName>
        <fullName evidence="3">Amidase</fullName>
    </submittedName>
</protein>
<accession>A0A157ZN73</accession>